<evidence type="ECO:0000256" key="6">
    <source>
        <dbReference type="PROSITE-ProRule" id="PRU00169"/>
    </source>
</evidence>
<evidence type="ECO:0000259" key="7">
    <source>
        <dbReference type="PROSITE" id="PS50110"/>
    </source>
</evidence>
<dbReference type="EMBL" id="SWLG01000001">
    <property type="protein sequence ID" value="TLS38965.1"/>
    <property type="molecule type" value="Genomic_DNA"/>
</dbReference>
<dbReference type="Proteomes" id="UP000308230">
    <property type="component" value="Unassembled WGS sequence"/>
</dbReference>
<evidence type="ECO:0000256" key="1">
    <source>
        <dbReference type="ARBA" id="ARBA00022553"/>
    </source>
</evidence>
<keyword evidence="4" id="KW-0238">DNA-binding</keyword>
<evidence type="ECO:0000256" key="4">
    <source>
        <dbReference type="ARBA" id="ARBA00023125"/>
    </source>
</evidence>
<comment type="caution">
    <text evidence="8">The sequence shown here is derived from an EMBL/GenBank/DDBJ whole genome shotgun (WGS) entry which is preliminary data.</text>
</comment>
<dbReference type="AlphaFoldDB" id="A0A5R9FHC3"/>
<evidence type="ECO:0000256" key="2">
    <source>
        <dbReference type="ARBA" id="ARBA00023012"/>
    </source>
</evidence>
<evidence type="ECO:0000256" key="3">
    <source>
        <dbReference type="ARBA" id="ARBA00023015"/>
    </source>
</evidence>
<reference evidence="8 9" key="1">
    <citation type="submission" date="2019-04" db="EMBL/GenBank/DDBJ databases">
        <title>Bacillus caeni sp. nov., a bacterium isolated from mangrove sediment.</title>
        <authorList>
            <person name="Huang H."/>
            <person name="Mo K."/>
            <person name="Hu Y."/>
        </authorList>
    </citation>
    <scope>NUCLEOTIDE SEQUENCE [LARGE SCALE GENOMIC DNA]</scope>
    <source>
        <strain evidence="8 9">HB172195</strain>
    </source>
</reference>
<keyword evidence="9" id="KW-1185">Reference proteome</keyword>
<dbReference type="InterPro" id="IPR050595">
    <property type="entry name" value="Bact_response_regulator"/>
</dbReference>
<dbReference type="SUPFAM" id="SSF52172">
    <property type="entry name" value="CheY-like"/>
    <property type="match status" value="1"/>
</dbReference>
<dbReference type="PANTHER" id="PTHR44591">
    <property type="entry name" value="STRESS RESPONSE REGULATOR PROTEIN 1"/>
    <property type="match status" value="1"/>
</dbReference>
<name>A0A5R9FHC3_9BACL</name>
<feature type="modified residue" description="4-aspartylphosphate" evidence="6">
    <location>
        <position position="53"/>
    </location>
</feature>
<evidence type="ECO:0000313" key="8">
    <source>
        <dbReference type="EMBL" id="TLS38965.1"/>
    </source>
</evidence>
<feature type="domain" description="Response regulatory" evidence="7">
    <location>
        <begin position="4"/>
        <end position="118"/>
    </location>
</feature>
<dbReference type="Pfam" id="PF00072">
    <property type="entry name" value="Response_reg"/>
    <property type="match status" value="1"/>
</dbReference>
<dbReference type="OrthoDB" id="9808843at2"/>
<proteinExistence type="predicted"/>
<dbReference type="SMART" id="SM00448">
    <property type="entry name" value="REC"/>
    <property type="match status" value="1"/>
</dbReference>
<keyword evidence="1 6" id="KW-0597">Phosphoprotein</keyword>
<dbReference type="GO" id="GO:0000160">
    <property type="term" value="P:phosphorelay signal transduction system"/>
    <property type="evidence" value="ECO:0007669"/>
    <property type="project" value="UniProtKB-KW"/>
</dbReference>
<dbReference type="InterPro" id="IPR011006">
    <property type="entry name" value="CheY-like_superfamily"/>
</dbReference>
<dbReference type="PANTHER" id="PTHR44591:SF3">
    <property type="entry name" value="RESPONSE REGULATORY DOMAIN-CONTAINING PROTEIN"/>
    <property type="match status" value="1"/>
</dbReference>
<dbReference type="PROSITE" id="PS50110">
    <property type="entry name" value="RESPONSE_REGULATORY"/>
    <property type="match status" value="1"/>
</dbReference>
<keyword evidence="2" id="KW-0902">Two-component regulatory system</keyword>
<gene>
    <name evidence="8" type="ORF">FCL54_01240</name>
</gene>
<evidence type="ECO:0000313" key="9">
    <source>
        <dbReference type="Proteomes" id="UP000308230"/>
    </source>
</evidence>
<dbReference type="GO" id="GO:0003677">
    <property type="term" value="F:DNA binding"/>
    <property type="evidence" value="ECO:0007669"/>
    <property type="project" value="UniProtKB-KW"/>
</dbReference>
<dbReference type="InterPro" id="IPR001789">
    <property type="entry name" value="Sig_transdc_resp-reg_receiver"/>
</dbReference>
<dbReference type="Gene3D" id="3.40.50.2300">
    <property type="match status" value="1"/>
</dbReference>
<evidence type="ECO:0000256" key="5">
    <source>
        <dbReference type="ARBA" id="ARBA00023163"/>
    </source>
</evidence>
<keyword evidence="5" id="KW-0804">Transcription</keyword>
<accession>A0A5R9FHC3</accession>
<keyword evidence="3" id="KW-0805">Transcription regulation</keyword>
<dbReference type="FunFam" id="3.40.50.2300:FF:000001">
    <property type="entry name" value="DNA-binding response regulator PhoB"/>
    <property type="match status" value="1"/>
</dbReference>
<organism evidence="8 9">
    <name type="scientific">Exobacillus caeni</name>
    <dbReference type="NCBI Taxonomy" id="2574798"/>
    <lineage>
        <taxon>Bacteria</taxon>
        <taxon>Bacillati</taxon>
        <taxon>Bacillota</taxon>
        <taxon>Bacilli</taxon>
        <taxon>Bacillales</taxon>
        <taxon>Guptibacillaceae</taxon>
        <taxon>Exobacillus</taxon>
    </lineage>
</organism>
<sequence>MEKKVLIVDDQYGIRILLSELLKKEGYKTYQASNGVAALEIVKKEDPALIILDLKMPGMDGIEVFKEIKAMESNAKVIFMTAYGELQLINEFMELGALTHFTKPFDIEEVAKTVKKELPLKQGNKEIHTAGVTSV</sequence>
<dbReference type="RefSeq" id="WP_138122342.1">
    <property type="nucleotide sequence ID" value="NZ_SWLG01000001.1"/>
</dbReference>
<protein>
    <submittedName>
        <fullName evidence="8">Response regulator</fullName>
    </submittedName>
</protein>